<dbReference type="RefSeq" id="WP_055027486.1">
    <property type="nucleotide sequence ID" value="NZ_CP035688.1"/>
</dbReference>
<dbReference type="PATRIC" id="fig|1481663.8.peg.3660"/>
<comment type="subcellular location">
    <subcellularLocation>
        <location evidence="1">Membrane</location>
        <topology evidence="1">Multi-pass membrane protein</topology>
    </subcellularLocation>
</comment>
<feature type="transmembrane region" description="Helical" evidence="5">
    <location>
        <begin position="259"/>
        <end position="278"/>
    </location>
</feature>
<protein>
    <submittedName>
        <fullName evidence="7">Polymerase</fullName>
    </submittedName>
</protein>
<sequence length="440" mass="49477">MALLRQPLFIAFLLLIFWLPIPLGGNRPWAWSLNEVYTAILLLICLLRIPTSQWWQAVTRAKLILLSVAAFTLWSWIQSWQSLDLSSDKGLVFISAIKSLHYFQVCLIATLLIDTPQKLKVLATTMVASGTCQAFYAGVVLLLELHTSPIFLLPLSERASGSFVYHNHLANFLMLNLCLGFGLLIAQLSHQTTQGWKNTLKTFLTIMISDKAFIRLGLVIMVIALVLTRSRMGNIAFFTALSLGSLLLLMFYKNKPKSIYILIISLFVIDTFVVSNWFGLDKVRQRLVETSLQNESRDDVVRYALQAIQERPLTGFGNGTFYSTFPAYNQGNVALFYDHAHNDYVQFALESGLIATSLLGIMVLFSAWQGLSAFRKRSNATMRGIGLGSLMAIIGMLMHMSVDFPLQAPATTLYFMLCLCMANWSMTIPTPKYRSRRHSA</sequence>
<feature type="transmembrane region" description="Helical" evidence="5">
    <location>
        <begin position="380"/>
        <end position="400"/>
    </location>
</feature>
<keyword evidence="2 5" id="KW-0812">Transmembrane</keyword>
<dbReference type="GO" id="GO:0016020">
    <property type="term" value="C:membrane"/>
    <property type="evidence" value="ECO:0007669"/>
    <property type="project" value="UniProtKB-SubCell"/>
</dbReference>
<name>A0A0Q0TAZ7_VIBMT</name>
<comment type="caution">
    <text evidence="7">The sequence shown here is derived from an EMBL/GenBank/DDBJ whole genome shotgun (WGS) entry which is preliminary data.</text>
</comment>
<reference evidence="7 8" key="1">
    <citation type="journal article" date="2015" name="Genome Biol. Evol.">
        <title>The Dynamics of Genetic Interactions between Vibrio metoecus and Vibrio cholerae, Two Close Relatives Co-Occurring in the Environment.</title>
        <authorList>
            <person name="Orata F.D."/>
            <person name="Kirchberger P.C."/>
            <person name="Meheust R."/>
            <person name="Barlow E.J."/>
            <person name="Tarr C.L."/>
            <person name="Boucher Y."/>
        </authorList>
    </citation>
    <scope>NUCLEOTIDE SEQUENCE [LARGE SCALE GENOMIC DNA]</scope>
    <source>
        <strain evidence="7 8">08-2459</strain>
    </source>
</reference>
<feature type="transmembrane region" description="Helical" evidence="5">
    <location>
        <begin position="7"/>
        <end position="23"/>
    </location>
</feature>
<feature type="transmembrane region" description="Helical" evidence="5">
    <location>
        <begin position="172"/>
        <end position="191"/>
    </location>
</feature>
<evidence type="ECO:0000313" key="7">
    <source>
        <dbReference type="EMBL" id="KQA24104.1"/>
    </source>
</evidence>
<dbReference type="Proteomes" id="UP000053724">
    <property type="component" value="Unassembled WGS sequence"/>
</dbReference>
<evidence type="ECO:0000256" key="4">
    <source>
        <dbReference type="ARBA" id="ARBA00023136"/>
    </source>
</evidence>
<feature type="transmembrane region" description="Helical" evidence="5">
    <location>
        <begin position="406"/>
        <end position="426"/>
    </location>
</feature>
<keyword evidence="3 5" id="KW-1133">Transmembrane helix</keyword>
<feature type="transmembrane region" description="Helical" evidence="5">
    <location>
        <begin position="212"/>
        <end position="229"/>
    </location>
</feature>
<feature type="transmembrane region" description="Helical" evidence="5">
    <location>
        <begin position="29"/>
        <end position="49"/>
    </location>
</feature>
<dbReference type="AlphaFoldDB" id="A0A0Q0TAZ7"/>
<feature type="transmembrane region" description="Helical" evidence="5">
    <location>
        <begin position="91"/>
        <end position="113"/>
    </location>
</feature>
<evidence type="ECO:0000256" key="3">
    <source>
        <dbReference type="ARBA" id="ARBA00022989"/>
    </source>
</evidence>
<dbReference type="InterPro" id="IPR051533">
    <property type="entry name" value="WaaL-like"/>
</dbReference>
<evidence type="ECO:0000259" key="6">
    <source>
        <dbReference type="Pfam" id="PF04932"/>
    </source>
</evidence>
<dbReference type="InterPro" id="IPR007016">
    <property type="entry name" value="O-antigen_ligase-rel_domated"/>
</dbReference>
<proteinExistence type="predicted"/>
<organism evidence="7 8">
    <name type="scientific">Vibrio metoecus</name>
    <dbReference type="NCBI Taxonomy" id="1481663"/>
    <lineage>
        <taxon>Bacteria</taxon>
        <taxon>Pseudomonadati</taxon>
        <taxon>Pseudomonadota</taxon>
        <taxon>Gammaproteobacteria</taxon>
        <taxon>Vibrionales</taxon>
        <taxon>Vibrionaceae</taxon>
        <taxon>Vibrio</taxon>
    </lineage>
</organism>
<evidence type="ECO:0000256" key="1">
    <source>
        <dbReference type="ARBA" id="ARBA00004141"/>
    </source>
</evidence>
<evidence type="ECO:0000256" key="5">
    <source>
        <dbReference type="SAM" id="Phobius"/>
    </source>
</evidence>
<dbReference type="PANTHER" id="PTHR37422:SF13">
    <property type="entry name" value="LIPOPOLYSACCHARIDE BIOSYNTHESIS PROTEIN PA4999-RELATED"/>
    <property type="match status" value="1"/>
</dbReference>
<evidence type="ECO:0000313" key="8">
    <source>
        <dbReference type="Proteomes" id="UP000053724"/>
    </source>
</evidence>
<keyword evidence="4 5" id="KW-0472">Membrane</keyword>
<evidence type="ECO:0000256" key="2">
    <source>
        <dbReference type="ARBA" id="ARBA00022692"/>
    </source>
</evidence>
<dbReference type="PANTHER" id="PTHR37422">
    <property type="entry name" value="TEICHURONIC ACID BIOSYNTHESIS PROTEIN TUAE"/>
    <property type="match status" value="1"/>
</dbReference>
<feature type="domain" description="O-antigen ligase-related" evidence="6">
    <location>
        <begin position="217"/>
        <end position="359"/>
    </location>
</feature>
<dbReference type="Pfam" id="PF04932">
    <property type="entry name" value="Wzy_C"/>
    <property type="match status" value="1"/>
</dbReference>
<feature type="transmembrane region" description="Helical" evidence="5">
    <location>
        <begin position="61"/>
        <end position="79"/>
    </location>
</feature>
<accession>A0A0Q0TAZ7</accession>
<feature type="transmembrane region" description="Helical" evidence="5">
    <location>
        <begin position="344"/>
        <end position="368"/>
    </location>
</feature>
<feature type="transmembrane region" description="Helical" evidence="5">
    <location>
        <begin position="134"/>
        <end position="152"/>
    </location>
</feature>
<gene>
    <name evidence="7" type="ORF">AAY55_04755</name>
</gene>
<feature type="transmembrane region" description="Helical" evidence="5">
    <location>
        <begin position="235"/>
        <end position="252"/>
    </location>
</feature>
<dbReference type="EMBL" id="LCUF01000004">
    <property type="protein sequence ID" value="KQA24104.1"/>
    <property type="molecule type" value="Genomic_DNA"/>
</dbReference>